<feature type="region of interest" description="Disordered" evidence="6">
    <location>
        <begin position="84"/>
        <end position="262"/>
    </location>
</feature>
<evidence type="ECO:0000256" key="5">
    <source>
        <dbReference type="SAM" id="Coils"/>
    </source>
</evidence>
<evidence type="ECO:0000256" key="1">
    <source>
        <dbReference type="ARBA" id="ARBA00022723"/>
    </source>
</evidence>
<keyword evidence="3" id="KW-0862">Zinc</keyword>
<evidence type="ECO:0000313" key="10">
    <source>
        <dbReference type="Proteomes" id="UP000078595"/>
    </source>
</evidence>
<feature type="coiled-coil region" evidence="5">
    <location>
        <begin position="278"/>
        <end position="312"/>
    </location>
</feature>
<dbReference type="PROSITE" id="PS51999">
    <property type="entry name" value="ZF_GRF"/>
    <property type="match status" value="1"/>
</dbReference>
<evidence type="ECO:0000256" key="3">
    <source>
        <dbReference type="ARBA" id="ARBA00022833"/>
    </source>
</evidence>
<feature type="compositionally biased region" description="Polar residues" evidence="6">
    <location>
        <begin position="88"/>
        <end position="112"/>
    </location>
</feature>
<evidence type="ECO:0000313" key="9">
    <source>
        <dbReference type="EMBL" id="WWC62146.1"/>
    </source>
</evidence>
<name>A0A1A6A4H0_9TREE</name>
<feature type="compositionally biased region" description="Basic and acidic residues" evidence="6">
    <location>
        <begin position="215"/>
        <end position="236"/>
    </location>
</feature>
<dbReference type="STRING" id="1296121.A0A1A6A4H0"/>
<keyword evidence="1" id="KW-0479">Metal-binding</keyword>
<evidence type="ECO:0000313" key="8">
    <source>
        <dbReference type="EMBL" id="OBR84957.1"/>
    </source>
</evidence>
<feature type="region of interest" description="Disordered" evidence="6">
    <location>
        <begin position="1"/>
        <end position="32"/>
    </location>
</feature>
<protein>
    <recommendedName>
        <fullName evidence="7">GRF-type domain-containing protein</fullName>
    </recommendedName>
</protein>
<dbReference type="RefSeq" id="XP_018262799.1">
    <property type="nucleotide sequence ID" value="XM_018407588.1"/>
</dbReference>
<dbReference type="GO" id="GO:0008270">
    <property type="term" value="F:zinc ion binding"/>
    <property type="evidence" value="ECO:0007669"/>
    <property type="project" value="UniProtKB-KW"/>
</dbReference>
<evidence type="ECO:0000256" key="4">
    <source>
        <dbReference type="PROSITE-ProRule" id="PRU01343"/>
    </source>
</evidence>
<feature type="domain" description="GRF-type" evidence="7">
    <location>
        <begin position="35"/>
        <end position="80"/>
    </location>
</feature>
<keyword evidence="10" id="KW-1185">Reference proteome</keyword>
<dbReference type="EMBL" id="CP144534">
    <property type="protein sequence ID" value="WWC62146.1"/>
    <property type="molecule type" value="Genomic_DNA"/>
</dbReference>
<proteinExistence type="predicted"/>
<evidence type="ECO:0000256" key="2">
    <source>
        <dbReference type="ARBA" id="ARBA00022771"/>
    </source>
</evidence>
<dbReference type="VEuPathDB" id="FungiDB:I303_04283"/>
<dbReference type="GeneID" id="28967982"/>
<dbReference type="InterPro" id="IPR010666">
    <property type="entry name" value="Znf_GRF"/>
</dbReference>
<dbReference type="OrthoDB" id="5418639at2759"/>
<evidence type="ECO:0000259" key="7">
    <source>
        <dbReference type="PROSITE" id="PS51999"/>
    </source>
</evidence>
<evidence type="ECO:0000256" key="6">
    <source>
        <dbReference type="SAM" id="MobiDB-lite"/>
    </source>
</evidence>
<accession>A0A1A6A4H0</accession>
<gene>
    <name evidence="8" type="ORF">I303_04283</name>
    <name evidence="9" type="ORF">I303_104737</name>
</gene>
<dbReference type="KEGG" id="kdj:28967982"/>
<reference evidence="9" key="3">
    <citation type="submission" date="2024-02" db="EMBL/GenBank/DDBJ databases">
        <title>Comparative genomics of Cryptococcus and Kwoniella reveals pathogenesis evolution and contrasting modes of karyotype evolution via chromosome fusion or intercentromeric recombination.</title>
        <authorList>
            <person name="Coelho M.A."/>
            <person name="David-Palma M."/>
            <person name="Shea T."/>
            <person name="Bowers K."/>
            <person name="McGinley-Smith S."/>
            <person name="Mohammad A.W."/>
            <person name="Gnirke A."/>
            <person name="Yurkov A.M."/>
            <person name="Nowrousian M."/>
            <person name="Sun S."/>
            <person name="Cuomo C.A."/>
            <person name="Heitman J."/>
        </authorList>
    </citation>
    <scope>NUCLEOTIDE SEQUENCE</scope>
    <source>
        <strain evidence="9">CBS 10117</strain>
    </source>
</reference>
<reference evidence="9" key="2">
    <citation type="submission" date="2013-07" db="EMBL/GenBank/DDBJ databases">
        <authorList>
            <consortium name="The Broad Institute Genome Sequencing Platform"/>
            <person name="Cuomo C."/>
            <person name="Litvintseva A."/>
            <person name="Chen Y."/>
            <person name="Heitman J."/>
            <person name="Sun S."/>
            <person name="Springer D."/>
            <person name="Dromer F."/>
            <person name="Young S.K."/>
            <person name="Zeng Q."/>
            <person name="Gargeya S."/>
            <person name="Fitzgerald M."/>
            <person name="Abouelleil A."/>
            <person name="Alvarado L."/>
            <person name="Berlin A.M."/>
            <person name="Chapman S.B."/>
            <person name="Dewar J."/>
            <person name="Goldberg J."/>
            <person name="Griggs A."/>
            <person name="Gujja S."/>
            <person name="Hansen M."/>
            <person name="Howarth C."/>
            <person name="Imamovic A."/>
            <person name="Larimer J."/>
            <person name="McCowan C."/>
            <person name="Murphy C."/>
            <person name="Pearson M."/>
            <person name="Priest M."/>
            <person name="Roberts A."/>
            <person name="Saif S."/>
            <person name="Shea T."/>
            <person name="Sykes S."/>
            <person name="Wortman J."/>
            <person name="Nusbaum C."/>
            <person name="Birren B."/>
        </authorList>
    </citation>
    <scope>NUCLEOTIDE SEQUENCE</scope>
    <source>
        <strain evidence="9">CBS 10117</strain>
    </source>
</reference>
<sequence length="315" mass="34730">MASRTRTVGGSRVQNPTRTQLQPGTPVDETGDVKCTGHQMKCPKLRAGPKTKNAGRAFYCCPLPRDDPERCKFFKWHDEIFPLDTNGAGPSTPSGSTRASQLVQRTNQTLGQSPAARYGRPLGSGGLTTAASPLKPSVTRVQEPVFVEDDDDEENADEMEEIDWDKVDTEDLEREAIASTPASSQPTASQQYPNAATPGAGVSFKERLMNAAEDGLGKRRREEETLDVERTPKRSVQDPNPFLSSPATPRSPPHSVLSPTISSLEQISEHLHRQDRLLRAAEQMKKGMRTTIKSLQDRNKELEDKVKELEGRLNS</sequence>
<feature type="compositionally biased region" description="Acidic residues" evidence="6">
    <location>
        <begin position="146"/>
        <end position="163"/>
    </location>
</feature>
<dbReference type="EMBL" id="KI894031">
    <property type="protein sequence ID" value="OBR84957.1"/>
    <property type="molecule type" value="Genomic_DNA"/>
</dbReference>
<dbReference type="AlphaFoldDB" id="A0A1A6A4H0"/>
<dbReference type="Pfam" id="PF06839">
    <property type="entry name" value="Zn_ribbon_GRF"/>
    <property type="match status" value="1"/>
</dbReference>
<keyword evidence="5" id="KW-0175">Coiled coil</keyword>
<feature type="compositionally biased region" description="Polar residues" evidence="6">
    <location>
        <begin position="1"/>
        <end position="23"/>
    </location>
</feature>
<feature type="compositionally biased region" description="Low complexity" evidence="6">
    <location>
        <begin position="178"/>
        <end position="191"/>
    </location>
</feature>
<dbReference type="Proteomes" id="UP000078595">
    <property type="component" value="Chromosome 5"/>
</dbReference>
<keyword evidence="2 4" id="KW-0863">Zinc-finger</keyword>
<reference evidence="8" key="1">
    <citation type="submission" date="2013-07" db="EMBL/GenBank/DDBJ databases">
        <title>The Genome Sequence of Cryptococcus dejecticola CBS10117.</title>
        <authorList>
            <consortium name="The Broad Institute Genome Sequencing Platform"/>
            <person name="Cuomo C."/>
            <person name="Litvintseva A."/>
            <person name="Chen Y."/>
            <person name="Heitman J."/>
            <person name="Sun S."/>
            <person name="Springer D."/>
            <person name="Dromer F."/>
            <person name="Young S.K."/>
            <person name="Zeng Q."/>
            <person name="Gargeya S."/>
            <person name="Fitzgerald M."/>
            <person name="Abouelleil A."/>
            <person name="Alvarado L."/>
            <person name="Berlin A.M."/>
            <person name="Chapman S.B."/>
            <person name="Dewar J."/>
            <person name="Goldberg J."/>
            <person name="Griggs A."/>
            <person name="Gujja S."/>
            <person name="Hansen M."/>
            <person name="Howarth C."/>
            <person name="Imamovic A."/>
            <person name="Larimer J."/>
            <person name="McCowan C."/>
            <person name="Murphy C."/>
            <person name="Pearson M."/>
            <person name="Priest M."/>
            <person name="Roberts A."/>
            <person name="Saif S."/>
            <person name="Shea T."/>
            <person name="Sykes S."/>
            <person name="Wortman J."/>
            <person name="Nusbaum C."/>
            <person name="Birren B."/>
        </authorList>
    </citation>
    <scope>NUCLEOTIDE SEQUENCE [LARGE SCALE GENOMIC DNA]</scope>
    <source>
        <strain evidence="8">CBS 10117</strain>
    </source>
</reference>
<organism evidence="8">
    <name type="scientific">Kwoniella dejecticola CBS 10117</name>
    <dbReference type="NCBI Taxonomy" id="1296121"/>
    <lineage>
        <taxon>Eukaryota</taxon>
        <taxon>Fungi</taxon>
        <taxon>Dikarya</taxon>
        <taxon>Basidiomycota</taxon>
        <taxon>Agaricomycotina</taxon>
        <taxon>Tremellomycetes</taxon>
        <taxon>Tremellales</taxon>
        <taxon>Cryptococcaceae</taxon>
        <taxon>Kwoniella</taxon>
    </lineage>
</organism>